<accession>A0A0F4YFJ0</accession>
<dbReference type="RefSeq" id="XP_013323536.1">
    <property type="nucleotide sequence ID" value="XM_013468082.1"/>
</dbReference>
<dbReference type="AlphaFoldDB" id="A0A0F4YFJ0"/>
<evidence type="ECO:0000313" key="2">
    <source>
        <dbReference type="EMBL" id="KKA16924.1"/>
    </source>
</evidence>
<feature type="non-terminal residue" evidence="2">
    <location>
        <position position="1"/>
    </location>
</feature>
<reference evidence="2 3" key="1">
    <citation type="submission" date="2015-04" db="EMBL/GenBank/DDBJ databases">
        <authorList>
            <person name="Heijne W.H."/>
            <person name="Fedorova N.D."/>
            <person name="Nierman W.C."/>
            <person name="Vollebregt A.W."/>
            <person name="Zhao Z."/>
            <person name="Wu L."/>
            <person name="Kumar M."/>
            <person name="Stam H."/>
            <person name="van den Berg M.A."/>
            <person name="Pel H.J."/>
        </authorList>
    </citation>
    <scope>NUCLEOTIDE SEQUENCE [LARGE SCALE GENOMIC DNA]</scope>
    <source>
        <strain evidence="2 3">CBS 393.64</strain>
    </source>
</reference>
<proteinExistence type="predicted"/>
<dbReference type="EMBL" id="LASV01000729">
    <property type="protein sequence ID" value="KKA16924.1"/>
    <property type="molecule type" value="Genomic_DNA"/>
</dbReference>
<organism evidence="2 3">
    <name type="scientific">Rasamsonia emersonii (strain ATCC 16479 / CBS 393.64 / IMI 116815)</name>
    <dbReference type="NCBI Taxonomy" id="1408163"/>
    <lineage>
        <taxon>Eukaryota</taxon>
        <taxon>Fungi</taxon>
        <taxon>Dikarya</taxon>
        <taxon>Ascomycota</taxon>
        <taxon>Pezizomycotina</taxon>
        <taxon>Eurotiomycetes</taxon>
        <taxon>Eurotiomycetidae</taxon>
        <taxon>Eurotiales</taxon>
        <taxon>Trichocomaceae</taxon>
        <taxon>Rasamsonia</taxon>
    </lineage>
</organism>
<feature type="compositionally biased region" description="Acidic residues" evidence="1">
    <location>
        <begin position="45"/>
        <end position="56"/>
    </location>
</feature>
<protein>
    <submittedName>
        <fullName evidence="2">Uncharacterized protein</fullName>
    </submittedName>
</protein>
<feature type="region of interest" description="Disordered" evidence="1">
    <location>
        <begin position="38"/>
        <end position="57"/>
    </location>
</feature>
<comment type="caution">
    <text evidence="2">The sequence shown here is derived from an EMBL/GenBank/DDBJ whole genome shotgun (WGS) entry which is preliminary data.</text>
</comment>
<evidence type="ECO:0000313" key="3">
    <source>
        <dbReference type="Proteomes" id="UP000053958"/>
    </source>
</evidence>
<gene>
    <name evidence="2" type="ORF">T310_9464</name>
</gene>
<name>A0A0F4YFJ0_RASE3</name>
<dbReference type="GeneID" id="25321398"/>
<dbReference type="Proteomes" id="UP000053958">
    <property type="component" value="Unassembled WGS sequence"/>
</dbReference>
<sequence>TGHAAVKAARVSQRFVSCLLQQLSLSHAVSSGARAVDFTDSEQQTAEDDISGDTDLGDSRALQQPCVLQRTSLSLAEAPISCSVLCAKKKREKVYS</sequence>
<evidence type="ECO:0000256" key="1">
    <source>
        <dbReference type="SAM" id="MobiDB-lite"/>
    </source>
</evidence>
<keyword evidence="3" id="KW-1185">Reference proteome</keyword>